<dbReference type="AlphaFoldDB" id="A0A8X6Q1Z7"/>
<name>A0A8X6Q1Z7_NEPPI</name>
<comment type="caution">
    <text evidence="1">The sequence shown here is derived from an EMBL/GenBank/DDBJ whole genome shotgun (WGS) entry which is preliminary data.</text>
</comment>
<accession>A0A8X6Q1Z7</accession>
<sequence>MKFKPSSVSLDVESPSFLSSEFGLWEVGDLGLRSKSVSGCSFAPPRFTYAMFGHNGCVGRVTYRERHELMLRLGPYAVGRA</sequence>
<evidence type="ECO:0000313" key="2">
    <source>
        <dbReference type="Proteomes" id="UP000887013"/>
    </source>
</evidence>
<dbReference type="Proteomes" id="UP000887013">
    <property type="component" value="Unassembled WGS sequence"/>
</dbReference>
<proteinExistence type="predicted"/>
<keyword evidence="2" id="KW-1185">Reference proteome</keyword>
<evidence type="ECO:0000313" key="1">
    <source>
        <dbReference type="EMBL" id="GFU02257.1"/>
    </source>
</evidence>
<gene>
    <name evidence="1" type="ORF">NPIL_109701</name>
</gene>
<organism evidence="1 2">
    <name type="scientific">Nephila pilipes</name>
    <name type="common">Giant wood spider</name>
    <name type="synonym">Nephila maculata</name>
    <dbReference type="NCBI Taxonomy" id="299642"/>
    <lineage>
        <taxon>Eukaryota</taxon>
        <taxon>Metazoa</taxon>
        <taxon>Ecdysozoa</taxon>
        <taxon>Arthropoda</taxon>
        <taxon>Chelicerata</taxon>
        <taxon>Arachnida</taxon>
        <taxon>Araneae</taxon>
        <taxon>Araneomorphae</taxon>
        <taxon>Entelegynae</taxon>
        <taxon>Araneoidea</taxon>
        <taxon>Nephilidae</taxon>
        <taxon>Nephila</taxon>
    </lineage>
</organism>
<reference evidence="1" key="1">
    <citation type="submission" date="2020-08" db="EMBL/GenBank/DDBJ databases">
        <title>Multicomponent nature underlies the extraordinary mechanical properties of spider dragline silk.</title>
        <authorList>
            <person name="Kono N."/>
            <person name="Nakamura H."/>
            <person name="Mori M."/>
            <person name="Yoshida Y."/>
            <person name="Ohtoshi R."/>
            <person name="Malay A.D."/>
            <person name="Moran D.A.P."/>
            <person name="Tomita M."/>
            <person name="Numata K."/>
            <person name="Arakawa K."/>
        </authorList>
    </citation>
    <scope>NUCLEOTIDE SEQUENCE</scope>
</reference>
<dbReference type="EMBL" id="BMAW01123212">
    <property type="protein sequence ID" value="GFU02257.1"/>
    <property type="molecule type" value="Genomic_DNA"/>
</dbReference>
<protein>
    <submittedName>
        <fullName evidence="1">Uncharacterized protein</fullName>
    </submittedName>
</protein>